<feature type="chain" id="PRO_5046287686" evidence="1">
    <location>
        <begin position="19"/>
        <end position="106"/>
    </location>
</feature>
<dbReference type="RefSeq" id="WP_115362532.1">
    <property type="nucleotide sequence ID" value="NZ_QDKL01000003.1"/>
</dbReference>
<evidence type="ECO:0000313" key="3">
    <source>
        <dbReference type="Proteomes" id="UP000443582"/>
    </source>
</evidence>
<feature type="signal peptide" evidence="1">
    <location>
        <begin position="1"/>
        <end position="18"/>
    </location>
</feature>
<keyword evidence="3" id="KW-1185">Reference proteome</keyword>
<proteinExistence type="predicted"/>
<evidence type="ECO:0000313" key="2">
    <source>
        <dbReference type="EMBL" id="RZF20579.1"/>
    </source>
</evidence>
<reference evidence="3" key="1">
    <citation type="journal article" date="2019" name="Int. J. Syst. Evol. Microbiol.">
        <title>Halobacteriovorax valvorus sp. nov., a novel prokaryotic predator isolated from coastal seawater of China.</title>
        <authorList>
            <person name="Chen M.-X."/>
        </authorList>
    </citation>
    <scope>NUCLEOTIDE SEQUENCE [LARGE SCALE GENOMIC DNA]</scope>
    <source>
        <strain evidence="3">BL9</strain>
    </source>
</reference>
<comment type="caution">
    <text evidence="2">The sequence shown here is derived from an EMBL/GenBank/DDBJ whole genome shotgun (WGS) entry which is preliminary data.</text>
</comment>
<accession>A0ABY0IC85</accession>
<keyword evidence="1" id="KW-0732">Signal</keyword>
<organism evidence="2 3">
    <name type="scientific">Halobacteriovorax vibrionivorans</name>
    <dbReference type="NCBI Taxonomy" id="2152716"/>
    <lineage>
        <taxon>Bacteria</taxon>
        <taxon>Pseudomonadati</taxon>
        <taxon>Bdellovibrionota</taxon>
        <taxon>Bacteriovoracia</taxon>
        <taxon>Bacteriovoracales</taxon>
        <taxon>Halobacteriovoraceae</taxon>
        <taxon>Halobacteriovorax</taxon>
    </lineage>
</organism>
<dbReference type="Proteomes" id="UP000443582">
    <property type="component" value="Unassembled WGS sequence"/>
</dbReference>
<name>A0ABY0IC85_9BACT</name>
<gene>
    <name evidence="2" type="ORF">DAY19_11380</name>
</gene>
<evidence type="ECO:0000256" key="1">
    <source>
        <dbReference type="SAM" id="SignalP"/>
    </source>
</evidence>
<sequence>MKKLLLLTIALLSLNTQANDISERELSTVITIAPFYITTEATVDALTQNEYEEAGQIAADGVVTDQERDEMSVELLVRLDECLETFGNDFGYDELDCLKEIARYDD</sequence>
<dbReference type="EMBL" id="QDKL01000003">
    <property type="protein sequence ID" value="RZF20579.1"/>
    <property type="molecule type" value="Genomic_DNA"/>
</dbReference>
<protein>
    <submittedName>
        <fullName evidence="2">Uncharacterized protein</fullName>
    </submittedName>
</protein>